<feature type="signal peptide" evidence="6">
    <location>
        <begin position="1"/>
        <end position="26"/>
    </location>
</feature>
<dbReference type="Gene3D" id="1.20.1600.10">
    <property type="entry name" value="Outer membrane efflux proteins (OEP)"/>
    <property type="match status" value="2"/>
</dbReference>
<keyword evidence="2" id="KW-1134">Transmembrane beta strand</keyword>
<dbReference type="Proteomes" id="UP001437460">
    <property type="component" value="Unassembled WGS sequence"/>
</dbReference>
<evidence type="ECO:0000256" key="3">
    <source>
        <dbReference type="ARBA" id="ARBA00022692"/>
    </source>
</evidence>
<name>A0ABV1HL20_9FIRM</name>
<evidence type="ECO:0000256" key="4">
    <source>
        <dbReference type="ARBA" id="ARBA00023136"/>
    </source>
</evidence>
<evidence type="ECO:0000256" key="1">
    <source>
        <dbReference type="ARBA" id="ARBA00004442"/>
    </source>
</evidence>
<dbReference type="PANTHER" id="PTHR30026:SF20">
    <property type="entry name" value="OUTER MEMBRANE PROTEIN TOLC"/>
    <property type="match status" value="1"/>
</dbReference>
<dbReference type="RefSeq" id="WP_349229233.1">
    <property type="nucleotide sequence ID" value="NZ_JBBMFJ010000013.1"/>
</dbReference>
<evidence type="ECO:0000256" key="5">
    <source>
        <dbReference type="ARBA" id="ARBA00023237"/>
    </source>
</evidence>
<dbReference type="SUPFAM" id="SSF56954">
    <property type="entry name" value="Outer membrane efflux proteins (OEP)"/>
    <property type="match status" value="1"/>
</dbReference>
<keyword evidence="5" id="KW-0998">Cell outer membrane</keyword>
<protein>
    <submittedName>
        <fullName evidence="7">TolC family protein</fullName>
    </submittedName>
</protein>
<accession>A0ABV1HL20</accession>
<evidence type="ECO:0000256" key="2">
    <source>
        <dbReference type="ARBA" id="ARBA00022452"/>
    </source>
</evidence>
<sequence length="388" mass="44053">MKRLKQALSLGLAGVMMTAAPMTALASPEFSRSAEEWARLQDNKIEYDEIADLIHEYNATVQKNAIDLSKFRKDYGESNDEWANRYRELADDLQSSLSYPDVDDSSYATIMTAIVTSEMQIDNWRKAADEAVDDYMTYYYNYASAEAMLTSNAQQQMIAYYVNQLQLELDQKNQELLNETYQSVQTQQSLGMATDVDVLSAEENLRNANKAILDDQNTIENNQEKLFVALGWKHDDRPEVGELPDPDLNRIASMNPAVDKEQAVENSYTMKVNKRKLENAKSSDTKETLEKTIREDTQSIGASVTSSYQNVLAAKASMELKEAQAQLQEKSMQTTERQYHLGMIGRLDYLNRKYAYDSAVIQTQIAKYNLLQAIQSYEWVLNGLANAS</sequence>
<comment type="caution">
    <text evidence="7">The sequence shown here is derived from an EMBL/GenBank/DDBJ whole genome shotgun (WGS) entry which is preliminary data.</text>
</comment>
<dbReference type="EMBL" id="JBBMFJ010000013">
    <property type="protein sequence ID" value="MEQ2563020.1"/>
    <property type="molecule type" value="Genomic_DNA"/>
</dbReference>
<keyword evidence="3" id="KW-0812">Transmembrane</keyword>
<keyword evidence="6" id="KW-0732">Signal</keyword>
<dbReference type="PANTHER" id="PTHR30026">
    <property type="entry name" value="OUTER MEMBRANE PROTEIN TOLC"/>
    <property type="match status" value="1"/>
</dbReference>
<gene>
    <name evidence="7" type="ORF">WMO41_07565</name>
</gene>
<organism evidence="7 8">
    <name type="scientific">Ventrimonas faecis</name>
    <dbReference type="NCBI Taxonomy" id="3133170"/>
    <lineage>
        <taxon>Bacteria</taxon>
        <taxon>Bacillati</taxon>
        <taxon>Bacillota</taxon>
        <taxon>Clostridia</taxon>
        <taxon>Lachnospirales</taxon>
        <taxon>Lachnospiraceae</taxon>
        <taxon>Ventrimonas</taxon>
    </lineage>
</organism>
<evidence type="ECO:0000256" key="6">
    <source>
        <dbReference type="SAM" id="SignalP"/>
    </source>
</evidence>
<evidence type="ECO:0000313" key="8">
    <source>
        <dbReference type="Proteomes" id="UP001437460"/>
    </source>
</evidence>
<evidence type="ECO:0000313" key="7">
    <source>
        <dbReference type="EMBL" id="MEQ2563020.1"/>
    </source>
</evidence>
<keyword evidence="4" id="KW-0472">Membrane</keyword>
<keyword evidence="8" id="KW-1185">Reference proteome</keyword>
<proteinExistence type="predicted"/>
<reference evidence="7 8" key="1">
    <citation type="submission" date="2024-03" db="EMBL/GenBank/DDBJ databases">
        <title>Human intestinal bacterial collection.</title>
        <authorList>
            <person name="Pauvert C."/>
            <person name="Hitch T.C.A."/>
            <person name="Clavel T."/>
        </authorList>
    </citation>
    <scope>NUCLEOTIDE SEQUENCE [LARGE SCALE GENOMIC DNA]</scope>
    <source>
        <strain evidence="7 8">CLA-AP-H27</strain>
    </source>
</reference>
<dbReference type="InterPro" id="IPR051906">
    <property type="entry name" value="TolC-like"/>
</dbReference>
<feature type="chain" id="PRO_5046356897" evidence="6">
    <location>
        <begin position="27"/>
        <end position="388"/>
    </location>
</feature>
<comment type="subcellular location">
    <subcellularLocation>
        <location evidence="1">Cell outer membrane</location>
    </subcellularLocation>
</comment>